<evidence type="ECO:0000313" key="3">
    <source>
        <dbReference type="Proteomes" id="UP000272778"/>
    </source>
</evidence>
<evidence type="ECO:0000313" key="2">
    <source>
        <dbReference type="EMBL" id="RQG98922.1"/>
    </source>
</evidence>
<reference evidence="2 3" key="1">
    <citation type="submission" date="2018-11" db="EMBL/GenBank/DDBJ databases">
        <title>Paraburkholderia sp. DHOA04, isolated from soil.</title>
        <authorList>
            <person name="Gao Z.-H."/>
            <person name="Qiu L.-H."/>
            <person name="Fu J.-C."/>
        </authorList>
    </citation>
    <scope>NUCLEOTIDE SEQUENCE [LARGE SCALE GENOMIC DNA]</scope>
    <source>
        <strain evidence="2 3">DHOA04</strain>
    </source>
</reference>
<proteinExistence type="predicted"/>
<comment type="caution">
    <text evidence="2">The sequence shown here is derived from an EMBL/GenBank/DDBJ whole genome shotgun (WGS) entry which is preliminary data.</text>
</comment>
<dbReference type="Proteomes" id="UP000272778">
    <property type="component" value="Unassembled WGS sequence"/>
</dbReference>
<keyword evidence="3" id="KW-1185">Reference proteome</keyword>
<dbReference type="OrthoDB" id="9095771at2"/>
<keyword evidence="1" id="KW-0472">Membrane</keyword>
<dbReference type="AlphaFoldDB" id="A0A3N6NID5"/>
<sequence length="131" mass="14865">MNIISTPFELISRGGSSAVSGVLLLAVECLIVLLAILVIRRLAIFSGTKEVRVRGRAIRKYVIPERREWQGKAYVTVPEKKTLEIDVENHSMQFSPVPWKYERVREGDEIDVALQRSRFGGEIRILDIGPF</sequence>
<dbReference type="RefSeq" id="WP_124154087.1">
    <property type="nucleotide sequence ID" value="NZ_RQIS01000044.1"/>
</dbReference>
<keyword evidence="1" id="KW-1133">Transmembrane helix</keyword>
<name>A0A3N6NID5_9BURK</name>
<dbReference type="EMBL" id="RQIS01000044">
    <property type="protein sequence ID" value="RQG98922.1"/>
    <property type="molecule type" value="Genomic_DNA"/>
</dbReference>
<protein>
    <submittedName>
        <fullName evidence="2">Uncharacterized protein</fullName>
    </submittedName>
</protein>
<feature type="transmembrane region" description="Helical" evidence="1">
    <location>
        <begin position="18"/>
        <end position="39"/>
    </location>
</feature>
<gene>
    <name evidence="2" type="ORF">D1Y85_26770</name>
</gene>
<evidence type="ECO:0000256" key="1">
    <source>
        <dbReference type="SAM" id="Phobius"/>
    </source>
</evidence>
<organism evidence="2 3">
    <name type="scientific">Paraburkholderia dinghuensis</name>
    <dbReference type="NCBI Taxonomy" id="2305225"/>
    <lineage>
        <taxon>Bacteria</taxon>
        <taxon>Pseudomonadati</taxon>
        <taxon>Pseudomonadota</taxon>
        <taxon>Betaproteobacteria</taxon>
        <taxon>Burkholderiales</taxon>
        <taxon>Burkholderiaceae</taxon>
        <taxon>Paraburkholderia</taxon>
    </lineage>
</organism>
<keyword evidence="1" id="KW-0812">Transmembrane</keyword>
<accession>A0A3N6NID5</accession>